<organism evidence="5 6">
    <name type="scientific">Rubinisphaera italica</name>
    <dbReference type="NCBI Taxonomy" id="2527969"/>
    <lineage>
        <taxon>Bacteria</taxon>
        <taxon>Pseudomonadati</taxon>
        <taxon>Planctomycetota</taxon>
        <taxon>Planctomycetia</taxon>
        <taxon>Planctomycetales</taxon>
        <taxon>Planctomycetaceae</taxon>
        <taxon>Rubinisphaera</taxon>
    </lineage>
</organism>
<dbReference type="SUPFAM" id="SSF51004">
    <property type="entry name" value="C-terminal (heme d1) domain of cytochrome cd1-nitrite reductase"/>
    <property type="match status" value="1"/>
</dbReference>
<dbReference type="InterPro" id="IPR019405">
    <property type="entry name" value="Lactonase_7-beta_prop"/>
</dbReference>
<keyword evidence="4" id="KW-0732">Signal</keyword>
<dbReference type="PANTHER" id="PTHR30344">
    <property type="entry name" value="6-PHOSPHOGLUCONOLACTONASE-RELATED"/>
    <property type="match status" value="1"/>
</dbReference>
<sequence precursor="true">MKLITSAAFALITMLSSSLPAAEQWIYIASRGKLPVVYRASLDLETGEFGELEVAADNVQTGFMDAHPTLPILYAATSENGAEGIPDGGVRAYQIDQKTGSLESSGLVSTHDNGTTHIEVSPQGKALAVCHYGGDGTTAIPLNKSGELQAQVSQVKHHGSSVDPKRQTKPHPHGVAFSHDGKYLLVADLGNDHVEVFSVDKNAGIKEHSYWKAAPGAGPRHVTFHPKKDIVYSINELDSTISVLSFNPQTGELTEVQTVPTLPKDYDGKNNTTAEIVVHPSGKFVYGSNRGHNSTAVYSIDDKTNKLTLIEYEPTQGDHPRFVGMDPTGSIYLAANMNSNNIVSFRVNQKTGELEPTGNILEVSRPMCIVFVEKN</sequence>
<evidence type="ECO:0000313" key="6">
    <source>
        <dbReference type="Proteomes" id="UP000316095"/>
    </source>
</evidence>
<dbReference type="OrthoDB" id="9790815at2"/>
<dbReference type="InterPro" id="IPR011048">
    <property type="entry name" value="Haem_d1_sf"/>
</dbReference>
<evidence type="ECO:0000256" key="1">
    <source>
        <dbReference type="ARBA" id="ARBA00005564"/>
    </source>
</evidence>
<evidence type="ECO:0000313" key="5">
    <source>
        <dbReference type="EMBL" id="TWT62536.1"/>
    </source>
</evidence>
<dbReference type="PANTHER" id="PTHR30344:SF1">
    <property type="entry name" value="6-PHOSPHOGLUCONOLACTONASE"/>
    <property type="match status" value="1"/>
</dbReference>
<dbReference type="RefSeq" id="WP_146504382.1">
    <property type="nucleotide sequence ID" value="NZ_SJPG01000001.1"/>
</dbReference>
<feature type="chain" id="PRO_5022720015" evidence="4">
    <location>
        <begin position="22"/>
        <end position="375"/>
    </location>
</feature>
<keyword evidence="2" id="KW-0119">Carbohydrate metabolism</keyword>
<protein>
    <submittedName>
        <fullName evidence="5">6-phosphogluconolactonase</fullName>
        <ecNumber evidence="5">3.1.1.31</ecNumber>
    </submittedName>
</protein>
<proteinExistence type="inferred from homology"/>
<comment type="caution">
    <text evidence="5">The sequence shown here is derived from an EMBL/GenBank/DDBJ whole genome shotgun (WGS) entry which is preliminary data.</text>
</comment>
<dbReference type="InterPro" id="IPR015943">
    <property type="entry name" value="WD40/YVTN_repeat-like_dom_sf"/>
</dbReference>
<dbReference type="InterPro" id="IPR050282">
    <property type="entry name" value="Cycloisomerase_2"/>
</dbReference>
<accession>A0A5C5XH92</accession>
<name>A0A5C5XH92_9PLAN</name>
<dbReference type="EC" id="3.1.1.31" evidence="5"/>
<dbReference type="Gene3D" id="2.130.10.10">
    <property type="entry name" value="YVTN repeat-like/Quinoprotein amine dehydrogenase"/>
    <property type="match status" value="1"/>
</dbReference>
<dbReference type="GO" id="GO:0005829">
    <property type="term" value="C:cytosol"/>
    <property type="evidence" value="ECO:0007669"/>
    <property type="project" value="TreeGrafter"/>
</dbReference>
<feature type="signal peptide" evidence="4">
    <location>
        <begin position="1"/>
        <end position="21"/>
    </location>
</feature>
<keyword evidence="2" id="KW-0313">Glucose metabolism</keyword>
<evidence type="ECO:0000256" key="4">
    <source>
        <dbReference type="SAM" id="SignalP"/>
    </source>
</evidence>
<dbReference type="Proteomes" id="UP000316095">
    <property type="component" value="Unassembled WGS sequence"/>
</dbReference>
<evidence type="ECO:0000256" key="3">
    <source>
        <dbReference type="SAM" id="MobiDB-lite"/>
    </source>
</evidence>
<dbReference type="EMBL" id="SJPG01000001">
    <property type="protein sequence ID" value="TWT62536.1"/>
    <property type="molecule type" value="Genomic_DNA"/>
</dbReference>
<dbReference type="GO" id="GO:0006006">
    <property type="term" value="P:glucose metabolic process"/>
    <property type="evidence" value="ECO:0007669"/>
    <property type="project" value="UniProtKB-KW"/>
</dbReference>
<comment type="similarity">
    <text evidence="1">Belongs to the cycloisomerase 2 family.</text>
</comment>
<feature type="region of interest" description="Disordered" evidence="3">
    <location>
        <begin position="155"/>
        <end position="174"/>
    </location>
</feature>
<dbReference type="GO" id="GO:0017057">
    <property type="term" value="F:6-phosphogluconolactonase activity"/>
    <property type="evidence" value="ECO:0007669"/>
    <property type="project" value="UniProtKB-EC"/>
</dbReference>
<reference evidence="5 6" key="1">
    <citation type="submission" date="2019-02" db="EMBL/GenBank/DDBJ databases">
        <title>Deep-cultivation of Planctomycetes and their phenomic and genomic characterization uncovers novel biology.</title>
        <authorList>
            <person name="Wiegand S."/>
            <person name="Jogler M."/>
            <person name="Boedeker C."/>
            <person name="Pinto D."/>
            <person name="Vollmers J."/>
            <person name="Rivas-Marin E."/>
            <person name="Kohn T."/>
            <person name="Peeters S.H."/>
            <person name="Heuer A."/>
            <person name="Rast P."/>
            <person name="Oberbeckmann S."/>
            <person name="Bunk B."/>
            <person name="Jeske O."/>
            <person name="Meyerdierks A."/>
            <person name="Storesund J.E."/>
            <person name="Kallscheuer N."/>
            <person name="Luecker S."/>
            <person name="Lage O.M."/>
            <person name="Pohl T."/>
            <person name="Merkel B.J."/>
            <person name="Hornburger P."/>
            <person name="Mueller R.-W."/>
            <person name="Bruemmer F."/>
            <person name="Labrenz M."/>
            <person name="Spormann A.M."/>
            <person name="Op Den Camp H."/>
            <person name="Overmann J."/>
            <person name="Amann R."/>
            <person name="Jetten M.S.M."/>
            <person name="Mascher T."/>
            <person name="Medema M.H."/>
            <person name="Devos D.P."/>
            <person name="Kaster A.-K."/>
            <person name="Ovreas L."/>
            <person name="Rohde M."/>
            <person name="Galperin M.Y."/>
            <person name="Jogler C."/>
        </authorList>
    </citation>
    <scope>NUCLEOTIDE SEQUENCE [LARGE SCALE GENOMIC DNA]</scope>
    <source>
        <strain evidence="5 6">Pan54</strain>
    </source>
</reference>
<evidence type="ECO:0000256" key="2">
    <source>
        <dbReference type="ARBA" id="ARBA00022526"/>
    </source>
</evidence>
<dbReference type="Pfam" id="PF10282">
    <property type="entry name" value="Lactonase"/>
    <property type="match status" value="1"/>
</dbReference>
<keyword evidence="6" id="KW-1185">Reference proteome</keyword>
<gene>
    <name evidence="5" type="primary">pgl_2</name>
    <name evidence="5" type="ORF">Pan54_32780</name>
</gene>
<keyword evidence="5" id="KW-0378">Hydrolase</keyword>
<dbReference type="AlphaFoldDB" id="A0A5C5XH92"/>